<keyword evidence="9" id="KW-1185">Reference proteome</keyword>
<comment type="caution">
    <text evidence="8">The sequence shown here is derived from an EMBL/GenBank/DDBJ whole genome shotgun (WGS) entry which is preliminary data.</text>
</comment>
<comment type="subcellular location">
    <subcellularLocation>
        <location evidence="1">Secreted</location>
    </subcellularLocation>
</comment>
<evidence type="ECO:0000256" key="3">
    <source>
        <dbReference type="ARBA" id="ARBA00022651"/>
    </source>
</evidence>
<keyword evidence="6" id="KW-0119">Carbohydrate metabolism</keyword>
<evidence type="ECO:0000256" key="2">
    <source>
        <dbReference type="ARBA" id="ARBA00022525"/>
    </source>
</evidence>
<keyword evidence="4" id="KW-0732">Signal</keyword>
<reference evidence="9" key="1">
    <citation type="submission" date="2019-06" db="EMBL/GenBank/DDBJ databases">
        <title>Gordonia isolated from sludge of a wastewater treatment plant.</title>
        <authorList>
            <person name="Tamura T."/>
            <person name="Aoyama K."/>
            <person name="Kang Y."/>
            <person name="Saito S."/>
            <person name="Akiyama N."/>
            <person name="Yazawa K."/>
            <person name="Gonoi T."/>
            <person name="Mikami Y."/>
        </authorList>
    </citation>
    <scope>NUCLEOTIDE SEQUENCE [LARGE SCALE GENOMIC DNA]</scope>
    <source>
        <strain evidence="9">NBRC 107697</strain>
    </source>
</reference>
<dbReference type="PANTHER" id="PTHR38050">
    <property type="match status" value="1"/>
</dbReference>
<dbReference type="PANTHER" id="PTHR38050:SF2">
    <property type="entry name" value="FERULOYL ESTERASE C-RELATED"/>
    <property type="match status" value="1"/>
</dbReference>
<gene>
    <name evidence="8" type="ORF">nbrc107697_25630</name>
</gene>
<keyword evidence="2" id="KW-0964">Secreted</keyword>
<dbReference type="Proteomes" id="UP000444980">
    <property type="component" value="Unassembled WGS sequence"/>
</dbReference>
<keyword evidence="3" id="KW-0858">Xylan degradation</keyword>
<organism evidence="8 9">
    <name type="scientific">Gordonia crocea</name>
    <dbReference type="NCBI Taxonomy" id="589162"/>
    <lineage>
        <taxon>Bacteria</taxon>
        <taxon>Bacillati</taxon>
        <taxon>Actinomycetota</taxon>
        <taxon>Actinomycetes</taxon>
        <taxon>Mycobacteriales</taxon>
        <taxon>Gordoniaceae</taxon>
        <taxon>Gordonia</taxon>
    </lineage>
</organism>
<dbReference type="GO" id="GO:0045493">
    <property type="term" value="P:xylan catabolic process"/>
    <property type="evidence" value="ECO:0007669"/>
    <property type="project" value="UniProtKB-KW"/>
</dbReference>
<dbReference type="SUPFAM" id="SSF53474">
    <property type="entry name" value="alpha/beta-Hydrolases"/>
    <property type="match status" value="1"/>
</dbReference>
<sequence>MLAAPRVEAETAAGCSGSANLSASTSVARTVTVNGVERHFRVHLPAGYSKNRATPLILAFHGRGERAAMFERYTQISRLPAIAVYPEGLRSPEGPRSWQSAPYANAKADDVAFTRAILRIVRAQACVDNSRVFAVGRSNGGGLANLLACRLPGQFAAVAMVSAAFYPQGQRGCEHAPPVSRIEFHGTADPIVPYDGTRKFGYPLPAIPQEVGGWVRQAGCQPPVQRRIAAETVRTDWYLCRPLGIMISHVRIDGGTHRWPGSTDAGWRPSNRINAAALIWQFFALQRPGLYGS</sequence>
<evidence type="ECO:0000256" key="7">
    <source>
        <dbReference type="ARBA" id="ARBA00023326"/>
    </source>
</evidence>
<dbReference type="Pfam" id="PF10503">
    <property type="entry name" value="Esterase_PHB"/>
    <property type="match status" value="1"/>
</dbReference>
<evidence type="ECO:0000313" key="8">
    <source>
        <dbReference type="EMBL" id="GED98524.1"/>
    </source>
</evidence>
<dbReference type="InterPro" id="IPR043595">
    <property type="entry name" value="FaeB/C/D"/>
</dbReference>
<evidence type="ECO:0000256" key="6">
    <source>
        <dbReference type="ARBA" id="ARBA00023277"/>
    </source>
</evidence>
<evidence type="ECO:0000256" key="5">
    <source>
        <dbReference type="ARBA" id="ARBA00022801"/>
    </source>
</evidence>
<accession>A0A7I9UZB9</accession>
<dbReference type="AlphaFoldDB" id="A0A7I9UZB9"/>
<keyword evidence="5" id="KW-0378">Hydrolase</keyword>
<dbReference type="InterPro" id="IPR029058">
    <property type="entry name" value="AB_hydrolase_fold"/>
</dbReference>
<evidence type="ECO:0000313" key="9">
    <source>
        <dbReference type="Proteomes" id="UP000444980"/>
    </source>
</evidence>
<dbReference type="EMBL" id="BJOU01000002">
    <property type="protein sequence ID" value="GED98524.1"/>
    <property type="molecule type" value="Genomic_DNA"/>
</dbReference>
<dbReference type="GO" id="GO:0030600">
    <property type="term" value="F:feruloyl esterase activity"/>
    <property type="evidence" value="ECO:0007669"/>
    <property type="project" value="InterPro"/>
</dbReference>
<dbReference type="OrthoDB" id="9767239at2"/>
<dbReference type="GO" id="GO:0005576">
    <property type="term" value="C:extracellular region"/>
    <property type="evidence" value="ECO:0007669"/>
    <property type="project" value="UniProtKB-SubCell"/>
</dbReference>
<keyword evidence="7" id="KW-0624">Polysaccharide degradation</keyword>
<dbReference type="InterPro" id="IPR010126">
    <property type="entry name" value="Esterase_phb"/>
</dbReference>
<evidence type="ECO:0000256" key="1">
    <source>
        <dbReference type="ARBA" id="ARBA00004613"/>
    </source>
</evidence>
<proteinExistence type="predicted"/>
<dbReference type="Gene3D" id="3.40.50.1820">
    <property type="entry name" value="alpha/beta hydrolase"/>
    <property type="match status" value="1"/>
</dbReference>
<protein>
    <submittedName>
        <fullName evidence="8">Polyhydroxybutyrate depolymerase</fullName>
    </submittedName>
</protein>
<evidence type="ECO:0000256" key="4">
    <source>
        <dbReference type="ARBA" id="ARBA00022729"/>
    </source>
</evidence>
<name>A0A7I9UZB9_9ACTN</name>